<accession>A0A559IVS5</accession>
<keyword evidence="2" id="KW-1185">Reference proteome</keyword>
<evidence type="ECO:0000313" key="2">
    <source>
        <dbReference type="Proteomes" id="UP000318102"/>
    </source>
</evidence>
<name>A0A559IVS5_9BACL</name>
<proteinExistence type="predicted"/>
<comment type="caution">
    <text evidence="1">The sequence shown here is derived from an EMBL/GenBank/DDBJ whole genome shotgun (WGS) entry which is preliminary data.</text>
</comment>
<sequence>MLLVREGRREASTNFTERNTRRSLYHSNFQGAGWGCCRKAQHCHIRITRPSMERYLDQGAS</sequence>
<dbReference type="AlphaFoldDB" id="A0A559IVS5"/>
<dbReference type="Proteomes" id="UP000318102">
    <property type="component" value="Unassembled WGS sequence"/>
</dbReference>
<organism evidence="1 2">
    <name type="scientific">Paenibacillus agilis</name>
    <dbReference type="NCBI Taxonomy" id="3020863"/>
    <lineage>
        <taxon>Bacteria</taxon>
        <taxon>Bacillati</taxon>
        <taxon>Bacillota</taxon>
        <taxon>Bacilli</taxon>
        <taxon>Bacillales</taxon>
        <taxon>Paenibacillaceae</taxon>
        <taxon>Paenibacillus</taxon>
    </lineage>
</organism>
<protein>
    <submittedName>
        <fullName evidence="1">Uncharacterized protein</fullName>
    </submittedName>
</protein>
<evidence type="ECO:0000313" key="1">
    <source>
        <dbReference type="EMBL" id="TVX91740.1"/>
    </source>
</evidence>
<reference evidence="1 2" key="1">
    <citation type="submission" date="2019-07" db="EMBL/GenBank/DDBJ databases">
        <authorList>
            <person name="Kim J."/>
        </authorList>
    </citation>
    <scope>NUCLEOTIDE SEQUENCE [LARGE SCALE GENOMIC DNA]</scope>
    <source>
        <strain evidence="1 2">N4</strain>
    </source>
</reference>
<gene>
    <name evidence="1" type="ORF">FPZ44_00905</name>
</gene>
<dbReference type="EMBL" id="VNJK01000001">
    <property type="protein sequence ID" value="TVX91740.1"/>
    <property type="molecule type" value="Genomic_DNA"/>
</dbReference>